<proteinExistence type="predicted"/>
<reference evidence="1 2" key="2">
    <citation type="submission" date="2008-10" db="EMBL/GenBank/DDBJ databases">
        <title>Draft genome sequence of Clostridium hiranonis (DSM 13275).</title>
        <authorList>
            <person name="Sudarsanam P."/>
            <person name="Ley R."/>
            <person name="Guruge J."/>
            <person name="Turnbaugh P.J."/>
            <person name="Mahowald M."/>
            <person name="Liep D."/>
            <person name="Gordon J."/>
        </authorList>
    </citation>
    <scope>NUCLEOTIDE SEQUENCE [LARGE SCALE GENOMIC DNA]</scope>
    <source>
        <strain evidence="1 2">DSM 13275</strain>
    </source>
</reference>
<dbReference type="OrthoDB" id="3267663at2"/>
<dbReference type="Proteomes" id="UP000003178">
    <property type="component" value="Unassembled WGS sequence"/>
</dbReference>
<dbReference type="RefSeq" id="WP_006440612.1">
    <property type="nucleotide sequence ID" value="NZ_DS995358.1"/>
</dbReference>
<name>B6G0U6_PEPHT</name>
<organism evidence="1 2">
    <name type="scientific">Peptacetobacter hiranonis (strain DSM 13275 / JCM 10541 / KCTC 15199 / TO-931)</name>
    <name type="common">Clostridium hiranonis</name>
    <dbReference type="NCBI Taxonomy" id="500633"/>
    <lineage>
        <taxon>Bacteria</taxon>
        <taxon>Bacillati</taxon>
        <taxon>Bacillota</taxon>
        <taxon>Clostridia</taxon>
        <taxon>Peptostreptococcales</taxon>
        <taxon>Peptostreptococcaceae</taxon>
        <taxon>Peptacetobacter</taxon>
    </lineage>
</organism>
<dbReference type="EMBL" id="ABWP01000070">
    <property type="protein sequence ID" value="EEA84521.1"/>
    <property type="molecule type" value="Genomic_DNA"/>
</dbReference>
<dbReference type="AlphaFoldDB" id="B6G0U6"/>
<evidence type="ECO:0000313" key="2">
    <source>
        <dbReference type="Proteomes" id="UP000003178"/>
    </source>
</evidence>
<dbReference type="HOGENOM" id="CLU_210312_0_0_9"/>
<comment type="caution">
    <text evidence="1">The sequence shown here is derived from an EMBL/GenBank/DDBJ whole genome shotgun (WGS) entry which is preliminary data.</text>
</comment>
<keyword evidence="2" id="KW-1185">Reference proteome</keyword>
<sequence>MANIVVILILLAIIGGATFYIRKAKKSGVKCIGCPSAKTCSSCKGAAYSDSNGSCCSCGCHK</sequence>
<protein>
    <recommendedName>
        <fullName evidence="3">FeoB-associated Cys-rich membrane protein</fullName>
    </recommendedName>
</protein>
<evidence type="ECO:0000313" key="1">
    <source>
        <dbReference type="EMBL" id="EEA84521.1"/>
    </source>
</evidence>
<gene>
    <name evidence="1" type="ORF">CLOHIR_01752</name>
</gene>
<accession>B6G0U6</accession>
<reference evidence="1 2" key="1">
    <citation type="submission" date="2008-09" db="EMBL/GenBank/DDBJ databases">
        <authorList>
            <person name="Fulton L."/>
            <person name="Clifton S."/>
            <person name="Fulton B."/>
            <person name="Xu J."/>
            <person name="Minx P."/>
            <person name="Pepin K.H."/>
            <person name="Johnson M."/>
            <person name="Thiruvilangam P."/>
            <person name="Bhonagiri V."/>
            <person name="Nash W.E."/>
            <person name="Mardis E.R."/>
            <person name="Wilson R.K."/>
        </authorList>
    </citation>
    <scope>NUCLEOTIDE SEQUENCE [LARGE SCALE GENOMIC DNA]</scope>
    <source>
        <strain evidence="1 2">DSM 13275</strain>
    </source>
</reference>
<dbReference type="STRING" id="500633.CLOHIR_01752"/>
<dbReference type="eggNOG" id="ENOG5033G1M">
    <property type="taxonomic scope" value="Bacteria"/>
</dbReference>
<evidence type="ECO:0008006" key="3">
    <source>
        <dbReference type="Google" id="ProtNLM"/>
    </source>
</evidence>